<keyword evidence="4" id="KW-1185">Reference proteome</keyword>
<evidence type="ECO:0000313" key="4">
    <source>
        <dbReference type="Proteomes" id="UP001152795"/>
    </source>
</evidence>
<feature type="compositionally biased region" description="Low complexity" evidence="1">
    <location>
        <begin position="143"/>
        <end position="166"/>
    </location>
</feature>
<dbReference type="Proteomes" id="UP001152795">
    <property type="component" value="Unassembled WGS sequence"/>
</dbReference>
<feature type="compositionally biased region" description="Polar residues" evidence="1">
    <location>
        <begin position="167"/>
        <end position="183"/>
    </location>
</feature>
<protein>
    <submittedName>
        <fullName evidence="3">Uncharacterized protein</fullName>
    </submittedName>
</protein>
<name>A0A7D9IVU2_PARCT</name>
<comment type="caution">
    <text evidence="3">The sequence shown here is derived from an EMBL/GenBank/DDBJ whole genome shotgun (WGS) entry which is preliminary data.</text>
</comment>
<feature type="signal peptide" evidence="2">
    <location>
        <begin position="1"/>
        <end position="17"/>
    </location>
</feature>
<sequence length="200" mass="22426">MFVLGVIFLLSCYMSQSMQCDLTKEHPVIDKTSNKTLGCMKCRTCKTGKEPKIPCGTPVGRFEQVGDCRQCKNGTYSATEDTRECQICRSEKCFKHQVIKGACLTNRKDESYCIDKCDHGYVMNKERTACEVLTPQQRTPEKPTTSNPTTSNPTANPTTSNPTTSNGTRQQATLQQASDNNGIDNEPYNKQLERKDVYNK</sequence>
<feature type="chain" id="PRO_5043769892" evidence="2">
    <location>
        <begin position="18"/>
        <end position="200"/>
    </location>
</feature>
<dbReference type="AlphaFoldDB" id="A0A7D9IVU2"/>
<dbReference type="OrthoDB" id="5985733at2759"/>
<evidence type="ECO:0000256" key="1">
    <source>
        <dbReference type="SAM" id="MobiDB-lite"/>
    </source>
</evidence>
<keyword evidence="2" id="KW-0732">Signal</keyword>
<accession>A0A7D9IVU2</accession>
<evidence type="ECO:0000256" key="2">
    <source>
        <dbReference type="SAM" id="SignalP"/>
    </source>
</evidence>
<organism evidence="3 4">
    <name type="scientific">Paramuricea clavata</name>
    <name type="common">Red gorgonian</name>
    <name type="synonym">Violescent sea-whip</name>
    <dbReference type="NCBI Taxonomy" id="317549"/>
    <lineage>
        <taxon>Eukaryota</taxon>
        <taxon>Metazoa</taxon>
        <taxon>Cnidaria</taxon>
        <taxon>Anthozoa</taxon>
        <taxon>Octocorallia</taxon>
        <taxon>Malacalcyonacea</taxon>
        <taxon>Plexauridae</taxon>
        <taxon>Paramuricea</taxon>
    </lineage>
</organism>
<feature type="region of interest" description="Disordered" evidence="1">
    <location>
        <begin position="132"/>
        <end position="200"/>
    </location>
</feature>
<evidence type="ECO:0000313" key="3">
    <source>
        <dbReference type="EMBL" id="CAB4014300.1"/>
    </source>
</evidence>
<gene>
    <name evidence="3" type="ORF">PACLA_8A011410</name>
</gene>
<proteinExistence type="predicted"/>
<feature type="compositionally biased region" description="Basic and acidic residues" evidence="1">
    <location>
        <begin position="191"/>
        <end position="200"/>
    </location>
</feature>
<reference evidence="3" key="1">
    <citation type="submission" date="2020-04" db="EMBL/GenBank/DDBJ databases">
        <authorList>
            <person name="Alioto T."/>
            <person name="Alioto T."/>
            <person name="Gomez Garrido J."/>
        </authorList>
    </citation>
    <scope>NUCLEOTIDE SEQUENCE</scope>
    <source>
        <strain evidence="3">A484AB</strain>
    </source>
</reference>
<dbReference type="EMBL" id="CACRXK020008242">
    <property type="protein sequence ID" value="CAB4014300.1"/>
    <property type="molecule type" value="Genomic_DNA"/>
</dbReference>